<keyword evidence="3" id="KW-0808">Transferase</keyword>
<dbReference type="Gene3D" id="3.30.200.20">
    <property type="entry name" value="Phosphorylase Kinase, domain 1"/>
    <property type="match status" value="1"/>
</dbReference>
<dbReference type="InterPro" id="IPR017441">
    <property type="entry name" value="Protein_kinase_ATP_BS"/>
</dbReference>
<evidence type="ECO:0000256" key="6">
    <source>
        <dbReference type="ARBA" id="ARBA00022840"/>
    </source>
</evidence>
<sequence>MFCDYLVIKDQCQKFLSNRPFFSEAAQNLICNPDHSIFWSYKYVYGWFNHDSDFAKSSPMLKWEQELQLTIDSDEWERALVHTYSATVSMSLQESYFKLVSRWYLTPARLSLIGGHISRNCWREIKECVALHKSYEQKFAFANDNFKKFSEKWARWEEVFPDWTEVYRREEITENGDYWTRRGGVRRRGRERKREEQSDTTDGFRKKKREEKRDKRKREEVSITTAGFRKKRREEKRERREWRRGRENRRKRRGAEDNGLEEGEPTPGCSRDTGTSSPYARLDMTNFAFHKVLGRGSFGKVVLISVPSRNIYMAVKMIKKKEVNENIIMRERRILLAARDCPFLCHLYATHQSRKRAYFIMEHLSGGSLEALIETYGSLNIDNVRFYTAEIVCGLQFLHGHNIVHRDIKPDNIMLDADGHIRIIDLGLAQDGVTSSNNISGVTGTFHFMAPEVLRKRGYGTAVDWWSLGIVVSEMATGHSPFYTGSVSKMAYRAITKGEPEIPSWLDADMQDLTKKLLCKTPQKRLGVSGNIR</sequence>
<proteinExistence type="predicted"/>
<keyword evidence="4 7" id="KW-0547">Nucleotide-binding</keyword>
<evidence type="ECO:0000256" key="1">
    <source>
        <dbReference type="ARBA" id="ARBA00022527"/>
    </source>
</evidence>
<keyword evidence="11" id="KW-1185">Reference proteome</keyword>
<feature type="compositionally biased region" description="Basic and acidic residues" evidence="8">
    <location>
        <begin position="211"/>
        <end position="221"/>
    </location>
</feature>
<reference evidence="10" key="1">
    <citation type="submission" date="2023-07" db="EMBL/GenBank/DDBJ databases">
        <authorList>
            <person name="Stuckert A."/>
        </authorList>
    </citation>
    <scope>NUCLEOTIDE SEQUENCE</scope>
</reference>
<keyword evidence="5" id="KW-0418">Kinase</keyword>
<evidence type="ECO:0000313" key="10">
    <source>
        <dbReference type="EMBL" id="CAJ0967801.1"/>
    </source>
</evidence>
<name>A0ABN9MQ94_9NEOB</name>
<evidence type="ECO:0000256" key="4">
    <source>
        <dbReference type="ARBA" id="ARBA00022741"/>
    </source>
</evidence>
<evidence type="ECO:0000256" key="2">
    <source>
        <dbReference type="ARBA" id="ARBA00022553"/>
    </source>
</evidence>
<dbReference type="InterPro" id="IPR011009">
    <property type="entry name" value="Kinase-like_dom_sf"/>
</dbReference>
<dbReference type="CDD" id="cd05123">
    <property type="entry name" value="STKc_AGC"/>
    <property type="match status" value="1"/>
</dbReference>
<feature type="compositionally biased region" description="Basic and acidic residues" evidence="8">
    <location>
        <begin position="235"/>
        <end position="245"/>
    </location>
</feature>
<dbReference type="InterPro" id="IPR008271">
    <property type="entry name" value="Ser/Thr_kinase_AS"/>
</dbReference>
<feature type="binding site" evidence="7">
    <location>
        <position position="320"/>
    </location>
    <ligand>
        <name>ATP</name>
        <dbReference type="ChEBI" id="CHEBI:30616"/>
    </ligand>
</feature>
<dbReference type="Pfam" id="PF00069">
    <property type="entry name" value="Pkinase"/>
    <property type="match status" value="1"/>
</dbReference>
<evidence type="ECO:0000259" key="9">
    <source>
        <dbReference type="PROSITE" id="PS50011"/>
    </source>
</evidence>
<dbReference type="EMBL" id="CAUEEQ010078613">
    <property type="protein sequence ID" value="CAJ0967801.1"/>
    <property type="molecule type" value="Genomic_DNA"/>
</dbReference>
<dbReference type="PROSITE" id="PS50011">
    <property type="entry name" value="PROTEIN_KINASE_DOM"/>
    <property type="match status" value="1"/>
</dbReference>
<dbReference type="SMART" id="SM00220">
    <property type="entry name" value="S_TKc"/>
    <property type="match status" value="1"/>
</dbReference>
<keyword evidence="2" id="KW-0597">Phosphoprotein</keyword>
<evidence type="ECO:0000256" key="3">
    <source>
        <dbReference type="ARBA" id="ARBA00022679"/>
    </source>
</evidence>
<organism evidence="10 11">
    <name type="scientific">Ranitomeya imitator</name>
    <name type="common">mimic poison frog</name>
    <dbReference type="NCBI Taxonomy" id="111125"/>
    <lineage>
        <taxon>Eukaryota</taxon>
        <taxon>Metazoa</taxon>
        <taxon>Chordata</taxon>
        <taxon>Craniata</taxon>
        <taxon>Vertebrata</taxon>
        <taxon>Euteleostomi</taxon>
        <taxon>Amphibia</taxon>
        <taxon>Batrachia</taxon>
        <taxon>Anura</taxon>
        <taxon>Neobatrachia</taxon>
        <taxon>Hyloidea</taxon>
        <taxon>Dendrobatidae</taxon>
        <taxon>Dendrobatinae</taxon>
        <taxon>Ranitomeya</taxon>
    </lineage>
</organism>
<feature type="domain" description="Protein kinase" evidence="9">
    <location>
        <begin position="287"/>
        <end position="533"/>
    </location>
</feature>
<dbReference type="InterPro" id="IPR045270">
    <property type="entry name" value="STKc_AGC"/>
</dbReference>
<evidence type="ECO:0000256" key="7">
    <source>
        <dbReference type="PROSITE-ProRule" id="PRU10141"/>
    </source>
</evidence>
<dbReference type="PANTHER" id="PTHR24351">
    <property type="entry name" value="RIBOSOMAL PROTEIN S6 KINASE"/>
    <property type="match status" value="1"/>
</dbReference>
<dbReference type="PROSITE" id="PS00108">
    <property type="entry name" value="PROTEIN_KINASE_ST"/>
    <property type="match status" value="1"/>
</dbReference>
<comment type="caution">
    <text evidence="10">The sequence shown here is derived from an EMBL/GenBank/DDBJ whole genome shotgun (WGS) entry which is preliminary data.</text>
</comment>
<evidence type="ECO:0000256" key="8">
    <source>
        <dbReference type="SAM" id="MobiDB-lite"/>
    </source>
</evidence>
<dbReference type="InterPro" id="IPR000719">
    <property type="entry name" value="Prot_kinase_dom"/>
</dbReference>
<dbReference type="Proteomes" id="UP001176940">
    <property type="component" value="Unassembled WGS sequence"/>
</dbReference>
<protein>
    <recommendedName>
        <fullName evidence="9">Protein kinase domain-containing protein</fullName>
    </recommendedName>
</protein>
<dbReference type="SUPFAM" id="SSF56112">
    <property type="entry name" value="Protein kinase-like (PK-like)"/>
    <property type="match status" value="1"/>
</dbReference>
<evidence type="ECO:0000313" key="11">
    <source>
        <dbReference type="Proteomes" id="UP001176940"/>
    </source>
</evidence>
<dbReference type="Gene3D" id="1.10.510.10">
    <property type="entry name" value="Transferase(Phosphotransferase) domain 1"/>
    <property type="match status" value="1"/>
</dbReference>
<keyword evidence="6 7" id="KW-0067">ATP-binding</keyword>
<keyword evidence="1" id="KW-0723">Serine/threonine-protein kinase</keyword>
<accession>A0ABN9MQ94</accession>
<feature type="region of interest" description="Disordered" evidence="8">
    <location>
        <begin position="184"/>
        <end position="277"/>
    </location>
</feature>
<dbReference type="PROSITE" id="PS00107">
    <property type="entry name" value="PROTEIN_KINASE_ATP"/>
    <property type="match status" value="1"/>
</dbReference>
<evidence type="ECO:0000256" key="5">
    <source>
        <dbReference type="ARBA" id="ARBA00022777"/>
    </source>
</evidence>
<gene>
    <name evidence="10" type="ORF">RIMI_LOCUS22509520</name>
</gene>